<evidence type="ECO:0000313" key="2">
    <source>
        <dbReference type="Proteomes" id="UP000046373"/>
    </source>
</evidence>
<protein>
    <submittedName>
        <fullName evidence="1">Uncharacterized protein</fullName>
    </submittedName>
</protein>
<gene>
    <name evidence="1" type="ORF">MPLDJ20_110356</name>
</gene>
<proteinExistence type="predicted"/>
<name>A0A090FQ04_MESPL</name>
<dbReference type="AlphaFoldDB" id="A0A090FQ04"/>
<dbReference type="Proteomes" id="UP000046373">
    <property type="component" value="Unassembled WGS sequence"/>
</dbReference>
<evidence type="ECO:0000313" key="1">
    <source>
        <dbReference type="EMBL" id="CDX21034.1"/>
    </source>
</evidence>
<sequence>MVHIIPLFADQRRLDPGNAPPPEAAGPLDPYWQEVAAHYELRMAQQQAFDTEIAARRLDGEIARAEADVAANAPADGEGLHHAMYGEVDPHTGRVLLEGRFDTLFDNFLKQAPPELRAGLARRKPALREAGSVRMAMQQNQRRAQYEQDQLSAAQAEELDTIAKSDPDDHVAFDAARYAGLDLIGKMNLDPESRLRAEAAWRERAATARIEALIARDPQRALEMLGGAGVTRDDQPSSLSDRINRNMPAYGNYGGRGWTGGTWGGGFGVPPIDIQDGFYKQHDADYHDAKTPGDTILADRKLAASLKSYLDNEVYATDPALKTDEERRDASKYARLALRAFRIKIAGDVALHPLSAAEISGRDEAQRAYDDAQAAVGRARFESGMSFGNW</sequence>
<reference evidence="1 2" key="1">
    <citation type="submission" date="2014-08" db="EMBL/GenBank/DDBJ databases">
        <authorList>
            <person name="Moulin Lionel"/>
        </authorList>
    </citation>
    <scope>NUCLEOTIDE SEQUENCE [LARGE SCALE GENOMIC DNA]</scope>
</reference>
<dbReference type="EMBL" id="CCNB01000003">
    <property type="protein sequence ID" value="CDX21034.1"/>
    <property type="molecule type" value="Genomic_DNA"/>
</dbReference>
<accession>A0A090FQ04</accession>
<organism evidence="1 2">
    <name type="scientific">Mesorhizobium plurifarium</name>
    <dbReference type="NCBI Taxonomy" id="69974"/>
    <lineage>
        <taxon>Bacteria</taxon>
        <taxon>Pseudomonadati</taxon>
        <taxon>Pseudomonadota</taxon>
        <taxon>Alphaproteobacteria</taxon>
        <taxon>Hyphomicrobiales</taxon>
        <taxon>Phyllobacteriaceae</taxon>
        <taxon>Mesorhizobium</taxon>
    </lineage>
</organism>